<keyword evidence="4 7" id="KW-0256">Endoplasmic reticulum</keyword>
<feature type="transmembrane region" description="Helical" evidence="7">
    <location>
        <begin position="58"/>
        <end position="80"/>
    </location>
</feature>
<keyword evidence="9" id="KW-1185">Reference proteome</keyword>
<comment type="function">
    <text evidence="7">May be involved in the degradation of misfolded endoplasmic reticulum (ER) luminal proteins.</text>
</comment>
<dbReference type="AlphaFoldDB" id="A0A165UE22"/>
<sequence length="259" mass="27667">MAQPQAPSGFWDEIRKIPPVTRFLCSSTLAVSLPVMLQLVSPYSVIFVKPLVINRLQLWRVLTSFFLGSSGINFIFDFAMLYRNSDALESSHFGGRSADYAWQLLLAAGGILALNIPLGTFVHTRPLLLALTYLGSALAPPGAQTSFFGLLTLPVQYLPYILVGMDLVMGGPGAAAQSISGIVVGHAWWWIVFGGGAGASGRNLGNAPGWLKRLLGQRDGVASRLAGTTGGVHVVPPRARQVVEETTGHTWGAGRRLGE</sequence>
<dbReference type="InterPro" id="IPR035952">
    <property type="entry name" value="Rhomboid-like_sf"/>
</dbReference>
<evidence type="ECO:0000256" key="6">
    <source>
        <dbReference type="ARBA" id="ARBA00023136"/>
    </source>
</evidence>
<dbReference type="EMBL" id="KV425559">
    <property type="protein sequence ID" value="KZT28015.1"/>
    <property type="molecule type" value="Genomic_DNA"/>
</dbReference>
<proteinExistence type="inferred from homology"/>
<dbReference type="STRING" id="1314782.A0A165UE22"/>
<evidence type="ECO:0000313" key="9">
    <source>
        <dbReference type="Proteomes" id="UP000076761"/>
    </source>
</evidence>
<protein>
    <recommendedName>
        <fullName evidence="7">Derlin</fullName>
    </recommendedName>
</protein>
<evidence type="ECO:0000256" key="5">
    <source>
        <dbReference type="ARBA" id="ARBA00022989"/>
    </source>
</evidence>
<keyword evidence="6 7" id="KW-0472">Membrane</keyword>
<dbReference type="Proteomes" id="UP000076761">
    <property type="component" value="Unassembled WGS sequence"/>
</dbReference>
<dbReference type="GO" id="GO:0005789">
    <property type="term" value="C:endoplasmic reticulum membrane"/>
    <property type="evidence" value="ECO:0007669"/>
    <property type="project" value="UniProtKB-SubCell"/>
</dbReference>
<comment type="similarity">
    <text evidence="2 7">Belongs to the derlin family.</text>
</comment>
<evidence type="ECO:0000256" key="7">
    <source>
        <dbReference type="RuleBase" id="RU363059"/>
    </source>
</evidence>
<evidence type="ECO:0000313" key="8">
    <source>
        <dbReference type="EMBL" id="KZT28015.1"/>
    </source>
</evidence>
<dbReference type="GO" id="GO:0006950">
    <property type="term" value="P:response to stress"/>
    <property type="evidence" value="ECO:0007669"/>
    <property type="project" value="UniProtKB-ARBA"/>
</dbReference>
<keyword evidence="5 7" id="KW-1133">Transmembrane helix</keyword>
<evidence type="ECO:0000256" key="4">
    <source>
        <dbReference type="ARBA" id="ARBA00022824"/>
    </source>
</evidence>
<name>A0A165UE22_9AGAM</name>
<comment type="subcellular location">
    <subcellularLocation>
        <location evidence="1 7">Endoplasmic reticulum membrane</location>
        <topology evidence="1 7">Multi-pass membrane protein</topology>
    </subcellularLocation>
</comment>
<dbReference type="InterPro" id="IPR007599">
    <property type="entry name" value="DER1"/>
</dbReference>
<dbReference type="OrthoDB" id="1716531at2759"/>
<evidence type="ECO:0000256" key="2">
    <source>
        <dbReference type="ARBA" id="ARBA00008917"/>
    </source>
</evidence>
<gene>
    <name evidence="8" type="ORF">NEOLEDRAFT_1129932</name>
</gene>
<accession>A0A165UE22</accession>
<dbReference type="SUPFAM" id="SSF144091">
    <property type="entry name" value="Rhomboid-like"/>
    <property type="match status" value="1"/>
</dbReference>
<reference evidence="8 9" key="1">
    <citation type="journal article" date="2016" name="Mol. Biol. Evol.">
        <title>Comparative Genomics of Early-Diverging Mushroom-Forming Fungi Provides Insights into the Origins of Lignocellulose Decay Capabilities.</title>
        <authorList>
            <person name="Nagy L.G."/>
            <person name="Riley R."/>
            <person name="Tritt A."/>
            <person name="Adam C."/>
            <person name="Daum C."/>
            <person name="Floudas D."/>
            <person name="Sun H."/>
            <person name="Yadav J.S."/>
            <person name="Pangilinan J."/>
            <person name="Larsson K.H."/>
            <person name="Matsuura K."/>
            <person name="Barry K."/>
            <person name="Labutti K."/>
            <person name="Kuo R."/>
            <person name="Ohm R.A."/>
            <person name="Bhattacharya S.S."/>
            <person name="Shirouzu T."/>
            <person name="Yoshinaga Y."/>
            <person name="Martin F.M."/>
            <person name="Grigoriev I.V."/>
            <person name="Hibbett D.S."/>
        </authorList>
    </citation>
    <scope>NUCLEOTIDE SEQUENCE [LARGE SCALE GENOMIC DNA]</scope>
    <source>
        <strain evidence="8 9">HHB14362 ss-1</strain>
    </source>
</reference>
<comment type="caution">
    <text evidence="7">Lacks conserved residue(s) required for the propagation of feature annotation.</text>
</comment>
<dbReference type="InParanoid" id="A0A165UE22"/>
<keyword evidence="3 7" id="KW-0812">Transmembrane</keyword>
<feature type="transmembrane region" description="Helical" evidence="7">
    <location>
        <begin position="20"/>
        <end position="46"/>
    </location>
</feature>
<dbReference type="Pfam" id="PF04511">
    <property type="entry name" value="DER1"/>
    <property type="match status" value="1"/>
</dbReference>
<evidence type="ECO:0000256" key="3">
    <source>
        <dbReference type="ARBA" id="ARBA00022692"/>
    </source>
</evidence>
<feature type="transmembrane region" description="Helical" evidence="7">
    <location>
        <begin position="100"/>
        <end position="122"/>
    </location>
</feature>
<evidence type="ECO:0000256" key="1">
    <source>
        <dbReference type="ARBA" id="ARBA00004477"/>
    </source>
</evidence>
<organism evidence="8 9">
    <name type="scientific">Neolentinus lepideus HHB14362 ss-1</name>
    <dbReference type="NCBI Taxonomy" id="1314782"/>
    <lineage>
        <taxon>Eukaryota</taxon>
        <taxon>Fungi</taxon>
        <taxon>Dikarya</taxon>
        <taxon>Basidiomycota</taxon>
        <taxon>Agaricomycotina</taxon>
        <taxon>Agaricomycetes</taxon>
        <taxon>Gloeophyllales</taxon>
        <taxon>Gloeophyllaceae</taxon>
        <taxon>Neolentinus</taxon>
    </lineage>
</organism>
<dbReference type="PANTHER" id="PTHR11009">
    <property type="entry name" value="DER1-LIKE PROTEIN, DERLIN"/>
    <property type="match status" value="1"/>
</dbReference>